<evidence type="ECO:0000313" key="2">
    <source>
        <dbReference type="Proteomes" id="UP000712600"/>
    </source>
</evidence>
<accession>A0A8S9SPY3</accession>
<comment type="caution">
    <text evidence="1">The sequence shown here is derived from an EMBL/GenBank/DDBJ whole genome shotgun (WGS) entry which is preliminary data.</text>
</comment>
<evidence type="ECO:0000313" key="1">
    <source>
        <dbReference type="EMBL" id="KAF3602065.1"/>
    </source>
</evidence>
<dbReference type="AlphaFoldDB" id="A0A8S9SPY3"/>
<organism evidence="1 2">
    <name type="scientific">Brassica cretica</name>
    <name type="common">Mustard</name>
    <dbReference type="NCBI Taxonomy" id="69181"/>
    <lineage>
        <taxon>Eukaryota</taxon>
        <taxon>Viridiplantae</taxon>
        <taxon>Streptophyta</taxon>
        <taxon>Embryophyta</taxon>
        <taxon>Tracheophyta</taxon>
        <taxon>Spermatophyta</taxon>
        <taxon>Magnoliopsida</taxon>
        <taxon>eudicotyledons</taxon>
        <taxon>Gunneridae</taxon>
        <taxon>Pentapetalae</taxon>
        <taxon>rosids</taxon>
        <taxon>malvids</taxon>
        <taxon>Brassicales</taxon>
        <taxon>Brassicaceae</taxon>
        <taxon>Brassiceae</taxon>
        <taxon>Brassica</taxon>
    </lineage>
</organism>
<reference evidence="1" key="1">
    <citation type="submission" date="2019-12" db="EMBL/GenBank/DDBJ databases">
        <title>Genome sequencing and annotation of Brassica cretica.</title>
        <authorList>
            <person name="Studholme D.J."/>
            <person name="Sarris P."/>
        </authorList>
    </citation>
    <scope>NUCLEOTIDE SEQUENCE</scope>
    <source>
        <strain evidence="1">PFS-109/04</strain>
        <tissue evidence="1">Leaf</tissue>
    </source>
</reference>
<sequence>MDGESLRRRLPYRGNVYCLACTCPFLAYAFNAWQAVEADSGFLWVRFINQEAGPKRRFPRIPWLSWQVPSVVSITPCCNFYPFVDESLFVERENHEIYDDPIYDVFINQEACLKRGLPRIHWLSWQINHSLDDSLLKIILPCRR</sequence>
<dbReference type="Proteomes" id="UP000712600">
    <property type="component" value="Unassembled WGS sequence"/>
</dbReference>
<proteinExistence type="predicted"/>
<protein>
    <submittedName>
        <fullName evidence="1">Uncharacterized protein</fullName>
    </submittedName>
</protein>
<name>A0A8S9SPY3_BRACR</name>
<dbReference type="EMBL" id="QGKX02000004">
    <property type="protein sequence ID" value="KAF3602065.1"/>
    <property type="molecule type" value="Genomic_DNA"/>
</dbReference>
<gene>
    <name evidence="1" type="ORF">F2Q69_00035330</name>
</gene>